<dbReference type="EMBL" id="SOSA01000565">
    <property type="protein sequence ID" value="THC90062.1"/>
    <property type="molecule type" value="Genomic_DNA"/>
</dbReference>
<reference evidence="1 2" key="1">
    <citation type="submission" date="2019-03" db="EMBL/GenBank/DDBJ databases">
        <title>The genome sequence of a newly discovered highly antifungal drug resistant Aspergillus species, Aspergillus tanneri NIH 1004.</title>
        <authorList>
            <person name="Mounaud S."/>
            <person name="Singh I."/>
            <person name="Joardar V."/>
            <person name="Pakala S."/>
            <person name="Pakala S."/>
            <person name="Venepally P."/>
            <person name="Hoover J."/>
            <person name="Nierman W."/>
            <person name="Chung J."/>
            <person name="Losada L."/>
        </authorList>
    </citation>
    <scope>NUCLEOTIDE SEQUENCE [LARGE SCALE GENOMIC DNA]</scope>
    <source>
        <strain evidence="1 2">NIH1004</strain>
    </source>
</reference>
<protein>
    <submittedName>
        <fullName evidence="1">Uncharacterized protein</fullName>
    </submittedName>
</protein>
<evidence type="ECO:0000313" key="2">
    <source>
        <dbReference type="Proteomes" id="UP000308092"/>
    </source>
</evidence>
<dbReference type="AlphaFoldDB" id="A0A4S3J5T6"/>
<proteinExistence type="predicted"/>
<keyword evidence="2" id="KW-1185">Reference proteome</keyword>
<dbReference type="VEuPathDB" id="FungiDB:EYZ11_010478"/>
<evidence type="ECO:0000313" key="1">
    <source>
        <dbReference type="EMBL" id="THC90062.1"/>
    </source>
</evidence>
<sequence length="64" mass="6737">MFADHGVDTITVKEEICSVAGAVGNTNTFLIFLNAPQALTVMNDDTGVVGLLAEDFHTINSPCP</sequence>
<name>A0A4S3J5T6_9EURO</name>
<comment type="caution">
    <text evidence="1">The sequence shown here is derived from an EMBL/GenBank/DDBJ whole genome shotgun (WGS) entry which is preliminary data.</text>
</comment>
<gene>
    <name evidence="1" type="ORF">EYZ11_010478</name>
</gene>
<accession>A0A4S3J5T6</accession>
<dbReference type="Proteomes" id="UP000308092">
    <property type="component" value="Unassembled WGS sequence"/>
</dbReference>
<organism evidence="1 2">
    <name type="scientific">Aspergillus tanneri</name>
    <dbReference type="NCBI Taxonomy" id="1220188"/>
    <lineage>
        <taxon>Eukaryota</taxon>
        <taxon>Fungi</taxon>
        <taxon>Dikarya</taxon>
        <taxon>Ascomycota</taxon>
        <taxon>Pezizomycotina</taxon>
        <taxon>Eurotiomycetes</taxon>
        <taxon>Eurotiomycetidae</taxon>
        <taxon>Eurotiales</taxon>
        <taxon>Aspergillaceae</taxon>
        <taxon>Aspergillus</taxon>
        <taxon>Aspergillus subgen. Circumdati</taxon>
    </lineage>
</organism>